<dbReference type="Pfam" id="PF02915">
    <property type="entry name" value="Rubrerythrin"/>
    <property type="match status" value="1"/>
</dbReference>
<dbReference type="GO" id="GO:0016491">
    <property type="term" value="F:oxidoreductase activity"/>
    <property type="evidence" value="ECO:0007669"/>
    <property type="project" value="InterPro"/>
</dbReference>
<feature type="domain" description="Rubrerythrin diiron-binding" evidence="2">
    <location>
        <begin position="64"/>
        <end position="189"/>
    </location>
</feature>
<evidence type="ECO:0000313" key="4">
    <source>
        <dbReference type="Proteomes" id="UP000502196"/>
    </source>
</evidence>
<dbReference type="Proteomes" id="UP000502196">
    <property type="component" value="Chromosome"/>
</dbReference>
<proteinExistence type="predicted"/>
<dbReference type="InterPro" id="IPR012347">
    <property type="entry name" value="Ferritin-like"/>
</dbReference>
<keyword evidence="1" id="KW-0472">Membrane</keyword>
<evidence type="ECO:0000256" key="1">
    <source>
        <dbReference type="SAM" id="Phobius"/>
    </source>
</evidence>
<dbReference type="InterPro" id="IPR009078">
    <property type="entry name" value="Ferritin-like_SF"/>
</dbReference>
<name>A0A6F9EBX7_9BACL</name>
<reference evidence="3 4" key="1">
    <citation type="submission" date="2020-04" db="EMBL/GenBank/DDBJ databases">
        <authorList>
            <person name="Hogendoorn C."/>
        </authorList>
    </citation>
    <scope>NUCLEOTIDE SEQUENCE [LARGE SCALE GENOMIC DNA]</scope>
    <source>
        <strain evidence="3">COOX1</strain>
    </source>
</reference>
<dbReference type="SUPFAM" id="SSF47240">
    <property type="entry name" value="Ferritin-like"/>
    <property type="match status" value="1"/>
</dbReference>
<dbReference type="Gene3D" id="1.20.1260.10">
    <property type="match status" value="1"/>
</dbReference>
<feature type="transmembrane region" description="Helical" evidence="1">
    <location>
        <begin position="6"/>
        <end position="31"/>
    </location>
</feature>
<accession>A0A6F9EBX7</accession>
<keyword evidence="1" id="KW-0812">Transmembrane</keyword>
<dbReference type="RefSeq" id="WP_170085850.1">
    <property type="nucleotide sequence ID" value="NZ_CP047971.1"/>
</dbReference>
<evidence type="ECO:0000259" key="2">
    <source>
        <dbReference type="Pfam" id="PF02915"/>
    </source>
</evidence>
<gene>
    <name evidence="3" type="ORF">COOX1_2188</name>
</gene>
<evidence type="ECO:0000313" key="3">
    <source>
        <dbReference type="EMBL" id="CAB3393986.1"/>
    </source>
</evidence>
<keyword evidence="1" id="KW-1133">Transmembrane helix</keyword>
<dbReference type="GO" id="GO:0046872">
    <property type="term" value="F:metal ion binding"/>
    <property type="evidence" value="ECO:0007669"/>
    <property type="project" value="InterPro"/>
</dbReference>
<dbReference type="AlphaFoldDB" id="A0A6F9EBX7"/>
<sequence>MPLVWWIGGTLLALLLIAVLAIGGFVAWRWWRGYMSSYKFKFHEPNVPLKKKEINHNFKFMIGLEVEQVKMFHYQASKLHRAGSSDYLVAFLDAAARIEHVHVRRLRSLYHHLYGRSAPNRLGHVAGWVTIAMSMVFPERWMAKWDAWTEQLAIAHYERVVRQTTEPAVRKMFLEHAADERSHRQLFKKWELNVR</sequence>
<protein>
    <recommendedName>
        <fullName evidence="2">Rubrerythrin diiron-binding domain-containing protein</fullName>
    </recommendedName>
</protein>
<organism evidence="3 4">
    <name type="scientific">Kyrpidia spormannii</name>
    <dbReference type="NCBI Taxonomy" id="2055160"/>
    <lineage>
        <taxon>Bacteria</taxon>
        <taxon>Bacillati</taxon>
        <taxon>Bacillota</taxon>
        <taxon>Bacilli</taxon>
        <taxon>Bacillales</taxon>
        <taxon>Alicyclobacillaceae</taxon>
        <taxon>Kyrpidia</taxon>
    </lineage>
</organism>
<dbReference type="EMBL" id="LR792683">
    <property type="protein sequence ID" value="CAB3393986.1"/>
    <property type="molecule type" value="Genomic_DNA"/>
</dbReference>
<dbReference type="InterPro" id="IPR003251">
    <property type="entry name" value="Rr_diiron-bd_dom"/>
</dbReference>